<feature type="chain" id="PRO_5046983464" evidence="1">
    <location>
        <begin position="25"/>
        <end position="121"/>
    </location>
</feature>
<name>A0ABU3PFW6_9BURK</name>
<feature type="domain" description="VanZ-like" evidence="2">
    <location>
        <begin position="42"/>
        <end position="106"/>
    </location>
</feature>
<dbReference type="RefSeq" id="WP_315652307.1">
    <property type="nucleotide sequence ID" value="NZ_JAVXZY010000009.1"/>
</dbReference>
<dbReference type="NCBIfam" id="NF037970">
    <property type="entry name" value="vanZ_1"/>
    <property type="match status" value="1"/>
</dbReference>
<keyword evidence="4" id="KW-1185">Reference proteome</keyword>
<keyword evidence="1" id="KW-0732">Signal</keyword>
<evidence type="ECO:0000259" key="2">
    <source>
        <dbReference type="Pfam" id="PF04892"/>
    </source>
</evidence>
<dbReference type="PANTHER" id="PTHR28008:SF1">
    <property type="entry name" value="DOMAIN PROTEIN, PUTATIVE (AFU_ORTHOLOGUE AFUA_3G10980)-RELATED"/>
    <property type="match status" value="1"/>
</dbReference>
<dbReference type="PANTHER" id="PTHR28008">
    <property type="entry name" value="DOMAIN PROTEIN, PUTATIVE (AFU_ORTHOLOGUE AFUA_3G10980)-RELATED"/>
    <property type="match status" value="1"/>
</dbReference>
<comment type="caution">
    <text evidence="3">The sequence shown here is derived from an EMBL/GenBank/DDBJ whole genome shotgun (WGS) entry which is preliminary data.</text>
</comment>
<dbReference type="EMBL" id="JAVXZY010000009">
    <property type="protein sequence ID" value="MDT9001421.1"/>
    <property type="molecule type" value="Genomic_DNA"/>
</dbReference>
<sequence length="121" mass="13363">MFSPSTRHWRLLFLIALGFVSCMALTPQPPQQIDLGWDKANHGSAFTVLYLLARCSWPARRWQTAAGLLAYGGLVELLQLQIPGRSGEWLDLFADGCGIALGLALAGLGERYLARRGQIRH</sequence>
<feature type="signal peptide" evidence="1">
    <location>
        <begin position="1"/>
        <end position="24"/>
    </location>
</feature>
<proteinExistence type="predicted"/>
<evidence type="ECO:0000256" key="1">
    <source>
        <dbReference type="SAM" id="SignalP"/>
    </source>
</evidence>
<gene>
    <name evidence="3" type="ORF">RQP53_19230</name>
</gene>
<evidence type="ECO:0000313" key="4">
    <source>
        <dbReference type="Proteomes" id="UP001246372"/>
    </source>
</evidence>
<dbReference type="Pfam" id="PF04892">
    <property type="entry name" value="VanZ"/>
    <property type="match status" value="1"/>
</dbReference>
<protein>
    <submittedName>
        <fullName evidence="3">VanZ family protein</fullName>
    </submittedName>
</protein>
<dbReference type="Proteomes" id="UP001246372">
    <property type="component" value="Unassembled WGS sequence"/>
</dbReference>
<accession>A0ABU3PFW6</accession>
<dbReference type="InterPro" id="IPR006976">
    <property type="entry name" value="VanZ-like"/>
</dbReference>
<reference evidence="3" key="1">
    <citation type="submission" date="2023-09" db="EMBL/GenBank/DDBJ databases">
        <title>Paucibacter sp. APW11 Genome sequencing and assembly.</title>
        <authorList>
            <person name="Kim I."/>
        </authorList>
    </citation>
    <scope>NUCLEOTIDE SEQUENCE</scope>
    <source>
        <strain evidence="3">APW11</strain>
    </source>
</reference>
<evidence type="ECO:0000313" key="3">
    <source>
        <dbReference type="EMBL" id="MDT9001421.1"/>
    </source>
</evidence>
<organism evidence="3 4">
    <name type="scientific">Roseateles aquae</name>
    <dbReference type="NCBI Taxonomy" id="3077235"/>
    <lineage>
        <taxon>Bacteria</taxon>
        <taxon>Pseudomonadati</taxon>
        <taxon>Pseudomonadota</taxon>
        <taxon>Betaproteobacteria</taxon>
        <taxon>Burkholderiales</taxon>
        <taxon>Sphaerotilaceae</taxon>
        <taxon>Roseateles</taxon>
    </lineage>
</organism>
<dbReference type="PROSITE" id="PS51257">
    <property type="entry name" value="PROKAR_LIPOPROTEIN"/>
    <property type="match status" value="1"/>
</dbReference>